<name>A0A2T4YMA2_9SPHN</name>
<feature type="compositionally biased region" description="Basic and acidic residues" evidence="1">
    <location>
        <begin position="60"/>
        <end position="79"/>
    </location>
</feature>
<accession>A0A2T4YMA2</accession>
<proteinExistence type="predicted"/>
<evidence type="ECO:0000313" key="2">
    <source>
        <dbReference type="EMBL" id="PTM44531.1"/>
    </source>
</evidence>
<feature type="compositionally biased region" description="Gly residues" evidence="1">
    <location>
        <begin position="146"/>
        <end position="162"/>
    </location>
</feature>
<keyword evidence="3" id="KW-1185">Reference proteome</keyword>
<comment type="caution">
    <text evidence="2">The sequence shown here is derived from an EMBL/GenBank/DDBJ whole genome shotgun (WGS) entry which is preliminary data.</text>
</comment>
<protein>
    <submittedName>
        <fullName evidence="2">Protein TonB</fullName>
    </submittedName>
</protein>
<dbReference type="EMBL" id="PZZN01000003">
    <property type="protein sequence ID" value="PTM44531.1"/>
    <property type="molecule type" value="Genomic_DNA"/>
</dbReference>
<dbReference type="AlphaFoldDB" id="A0A2T4YMA2"/>
<feature type="compositionally biased region" description="Pro residues" evidence="1">
    <location>
        <begin position="45"/>
        <end position="55"/>
    </location>
</feature>
<feature type="region of interest" description="Disordered" evidence="1">
    <location>
        <begin position="125"/>
        <end position="163"/>
    </location>
</feature>
<gene>
    <name evidence="2" type="ORF">C8J24_2738</name>
</gene>
<organism evidence="2 3">
    <name type="scientific">Sphingomonas aerolata</name>
    <dbReference type="NCBI Taxonomy" id="185951"/>
    <lineage>
        <taxon>Bacteria</taxon>
        <taxon>Pseudomonadati</taxon>
        <taxon>Pseudomonadota</taxon>
        <taxon>Alphaproteobacteria</taxon>
        <taxon>Sphingomonadales</taxon>
        <taxon>Sphingomonadaceae</taxon>
        <taxon>Sphingomonas</taxon>
    </lineage>
</organism>
<evidence type="ECO:0000313" key="3">
    <source>
        <dbReference type="Proteomes" id="UP000240996"/>
    </source>
</evidence>
<sequence length="262" mass="27821">MASTSYLSASNRSRQPLWRRARSFLLAIAAHVVVILLLLRLAPTPTKPEPTPPPSSFRLLPDRETKPETPQRPVIEKAKKVAGGASPRSPRPPSTAPASDPRPVTPAPAFPKMLAGGMELFDSADISKIPSHPGDRQAGGSDTDGAGAGKDSGSAYGPGEGPSGERLYNAEWYTEPSHAELAGYVPNGAPPGSWALIACRTAENYRVENCRSLGESPVGSGLARAMRQAAWQFRVLPPRVGGKKMIGAWVRIKIDFTSAPAK</sequence>
<reference evidence="2 3" key="1">
    <citation type="submission" date="2018-04" db="EMBL/GenBank/DDBJ databases">
        <title>Genomic Encyclopedia of Type Strains, Phase III (KMG-III): the genomes of soil and plant-associated and newly described type strains.</title>
        <authorList>
            <person name="Whitman W."/>
        </authorList>
    </citation>
    <scope>NUCLEOTIDE SEQUENCE [LARGE SCALE GENOMIC DNA]</scope>
    <source>
        <strain evidence="2 3">NW12</strain>
    </source>
</reference>
<feature type="region of interest" description="Disordered" evidence="1">
    <location>
        <begin position="43"/>
        <end position="112"/>
    </location>
</feature>
<dbReference type="RefSeq" id="WP_107045886.1">
    <property type="nucleotide sequence ID" value="NZ_JAPZPT010000004.1"/>
</dbReference>
<evidence type="ECO:0000256" key="1">
    <source>
        <dbReference type="SAM" id="MobiDB-lite"/>
    </source>
</evidence>
<dbReference type="Proteomes" id="UP000240996">
    <property type="component" value="Unassembled WGS sequence"/>
</dbReference>